<dbReference type="SUPFAM" id="SSF57959">
    <property type="entry name" value="Leucine zipper domain"/>
    <property type="match status" value="1"/>
</dbReference>
<dbReference type="EMBL" id="JBFOLJ010000005">
    <property type="protein sequence ID" value="KAL2538012.1"/>
    <property type="molecule type" value="Genomic_DNA"/>
</dbReference>
<evidence type="ECO:0000256" key="2">
    <source>
        <dbReference type="ARBA" id="ARBA00023125"/>
    </source>
</evidence>
<evidence type="ECO:0000256" key="4">
    <source>
        <dbReference type="SAM" id="Coils"/>
    </source>
</evidence>
<dbReference type="PANTHER" id="PTHR22952">
    <property type="entry name" value="CAMP-RESPONSE ELEMENT BINDING PROTEIN-RELATED"/>
    <property type="match status" value="1"/>
</dbReference>
<dbReference type="FunFam" id="1.20.5.170:FF:000036">
    <property type="entry name" value="ABSCISIC ACID-INSENSITIVE 5-like protein 2"/>
    <property type="match status" value="1"/>
</dbReference>
<evidence type="ECO:0000256" key="3">
    <source>
        <dbReference type="ARBA" id="ARBA00023242"/>
    </source>
</evidence>
<keyword evidence="8" id="KW-1185">Reference proteome</keyword>
<evidence type="ECO:0000313" key="7">
    <source>
        <dbReference type="EMBL" id="KAL2538012.1"/>
    </source>
</evidence>
<keyword evidence="2" id="KW-0238">DNA-binding</keyword>
<dbReference type="InterPro" id="IPR004827">
    <property type="entry name" value="bZIP"/>
</dbReference>
<dbReference type="GO" id="GO:0003677">
    <property type="term" value="F:DNA binding"/>
    <property type="evidence" value="ECO:0007669"/>
    <property type="project" value="UniProtKB-KW"/>
</dbReference>
<gene>
    <name evidence="7" type="ORF">Fot_19403</name>
</gene>
<comment type="subcellular location">
    <subcellularLocation>
        <location evidence="1">Nucleus</location>
    </subcellularLocation>
</comment>
<sequence>MGSNLNFKNFGNDLAVEADGGGRQPCRVPLTRQSSIYSLTFDEFQSSIGGIGKDFGSMNMDELLKNIWSAEENQNMGLTSGSGGQEGGGYLQRQGSLTLPRTLSQKTVDDVWQNIPKEYGGGKNGSDGVGGSTMPQRQQTLGEITLEEFLVRAGVVREDTQFAGKPSNIGHDGLLYTKDNPGFGFGYQQTSTKVVLTDSRIPENCNPIVVTQSTNLPSSVNGVGYTSQQLVPNQGALAFGAAMGILSSGQLGGENVRFSDPENSNLVQNVRLQGGGLGMVGLGANGVSSAAVSSDGLVKSNGDTSSTSPVPYGFNGGLRGRKSATLEQVVERRRRRMIKNRESAARSRARKQAYTMELESEVAKLKEENQQLLKNQAKMMELQKNQQVVDAKQQNVGKRRCLRRTQTGQCYDKAWRAKENGLVLVMGSEEESYEKLESYCYVLKVRNLGKITYIEIDDHNRGFWGQASSVPFGATRSGTQDSSIGEKRAQRRIVYNPQQKGKKVSSFRAMSLVELF</sequence>
<keyword evidence="3" id="KW-0539">Nucleus</keyword>
<dbReference type="SMART" id="SM00338">
    <property type="entry name" value="BRLZ"/>
    <property type="match status" value="1"/>
</dbReference>
<feature type="region of interest" description="Disordered" evidence="5">
    <location>
        <begin position="297"/>
        <end position="318"/>
    </location>
</feature>
<reference evidence="8" key="1">
    <citation type="submission" date="2024-07" db="EMBL/GenBank/DDBJ databases">
        <title>Two chromosome-level genome assemblies of Korean endemic species Abeliophyllum distichum and Forsythia ovata (Oleaceae).</title>
        <authorList>
            <person name="Jang H."/>
        </authorList>
    </citation>
    <scope>NUCLEOTIDE SEQUENCE [LARGE SCALE GENOMIC DNA]</scope>
</reference>
<dbReference type="PROSITE" id="PS00036">
    <property type="entry name" value="BZIP_BASIC"/>
    <property type="match status" value="1"/>
</dbReference>
<protein>
    <submittedName>
        <fullName evidence="7">ABSCISIC ACID-INSENSITIVE 5-like protein 5</fullName>
    </submittedName>
</protein>
<evidence type="ECO:0000256" key="5">
    <source>
        <dbReference type="SAM" id="MobiDB-lite"/>
    </source>
</evidence>
<dbReference type="InterPro" id="IPR046347">
    <property type="entry name" value="bZIP_sf"/>
</dbReference>
<feature type="domain" description="BZIP" evidence="6">
    <location>
        <begin position="330"/>
        <end position="381"/>
    </location>
</feature>
<evidence type="ECO:0000313" key="8">
    <source>
        <dbReference type="Proteomes" id="UP001604277"/>
    </source>
</evidence>
<evidence type="ECO:0000256" key="1">
    <source>
        <dbReference type="ARBA" id="ARBA00004123"/>
    </source>
</evidence>
<dbReference type="GO" id="GO:0005634">
    <property type="term" value="C:nucleus"/>
    <property type="evidence" value="ECO:0007669"/>
    <property type="project" value="UniProtKB-SubCell"/>
</dbReference>
<name>A0ABD1VLB8_9LAMI</name>
<dbReference type="Pfam" id="PF00170">
    <property type="entry name" value="bZIP_1"/>
    <property type="match status" value="1"/>
</dbReference>
<dbReference type="AlphaFoldDB" id="A0ABD1VLB8"/>
<evidence type="ECO:0000259" key="6">
    <source>
        <dbReference type="PROSITE" id="PS50217"/>
    </source>
</evidence>
<organism evidence="7 8">
    <name type="scientific">Forsythia ovata</name>
    <dbReference type="NCBI Taxonomy" id="205694"/>
    <lineage>
        <taxon>Eukaryota</taxon>
        <taxon>Viridiplantae</taxon>
        <taxon>Streptophyta</taxon>
        <taxon>Embryophyta</taxon>
        <taxon>Tracheophyta</taxon>
        <taxon>Spermatophyta</taxon>
        <taxon>Magnoliopsida</taxon>
        <taxon>eudicotyledons</taxon>
        <taxon>Gunneridae</taxon>
        <taxon>Pentapetalae</taxon>
        <taxon>asterids</taxon>
        <taxon>lamiids</taxon>
        <taxon>Lamiales</taxon>
        <taxon>Oleaceae</taxon>
        <taxon>Forsythieae</taxon>
        <taxon>Forsythia</taxon>
    </lineage>
</organism>
<dbReference type="InterPro" id="IPR043452">
    <property type="entry name" value="BZIP46-like"/>
</dbReference>
<comment type="caution">
    <text evidence="7">The sequence shown here is derived from an EMBL/GenBank/DDBJ whole genome shotgun (WGS) entry which is preliminary data.</text>
</comment>
<accession>A0ABD1VLB8</accession>
<keyword evidence="4" id="KW-0175">Coiled coil</keyword>
<dbReference type="PROSITE" id="PS50217">
    <property type="entry name" value="BZIP"/>
    <property type="match status" value="1"/>
</dbReference>
<feature type="coiled-coil region" evidence="4">
    <location>
        <begin position="348"/>
        <end position="385"/>
    </location>
</feature>
<dbReference type="Gene3D" id="1.20.5.170">
    <property type="match status" value="1"/>
</dbReference>
<proteinExistence type="predicted"/>
<dbReference type="Proteomes" id="UP001604277">
    <property type="component" value="Unassembled WGS sequence"/>
</dbReference>
<dbReference type="PANTHER" id="PTHR22952:SF446">
    <property type="entry name" value="ABSCISIC ACID-INSENSITIVE 5-LIKE PROTEIN 5-RELATED"/>
    <property type="match status" value="1"/>
</dbReference>
<dbReference type="CDD" id="cd14707">
    <property type="entry name" value="bZIP_plant_BZIP46"/>
    <property type="match status" value="1"/>
</dbReference>